<feature type="domain" description="SHOCT" evidence="1">
    <location>
        <begin position="153"/>
        <end position="179"/>
    </location>
</feature>
<proteinExistence type="predicted"/>
<accession>A0A9X1SXI4</accession>
<dbReference type="Proteomes" id="UP001138997">
    <property type="component" value="Unassembled WGS sequence"/>
</dbReference>
<dbReference type="EMBL" id="JAJOMB010000025">
    <property type="protein sequence ID" value="MCD5315926.1"/>
    <property type="molecule type" value="Genomic_DNA"/>
</dbReference>
<evidence type="ECO:0000313" key="2">
    <source>
        <dbReference type="EMBL" id="MCD5315926.1"/>
    </source>
</evidence>
<sequence length="183" mass="19755">MDTGWLTWLRRAPVSDQLRAAQMREDLVEAADRAAFGRPCEGELATLATLLSENEVVQQLIEGRRGKQAGLLALTTRRVLFTAEGTGPQQALVIDRAEVRAASGQVHRGLGTLTLTTSAGELVVDQILGTQAETFAENTLRSPDTAPPTDPLAELALLKARHQAGTIGDAEFEARKRQLFDAI</sequence>
<organism evidence="2 3">
    <name type="scientific">Kineosporia babensis</name>
    <dbReference type="NCBI Taxonomy" id="499548"/>
    <lineage>
        <taxon>Bacteria</taxon>
        <taxon>Bacillati</taxon>
        <taxon>Actinomycetota</taxon>
        <taxon>Actinomycetes</taxon>
        <taxon>Kineosporiales</taxon>
        <taxon>Kineosporiaceae</taxon>
        <taxon>Kineosporia</taxon>
    </lineage>
</organism>
<reference evidence="2" key="1">
    <citation type="submission" date="2021-11" db="EMBL/GenBank/DDBJ databases">
        <title>Streptomyces corallinus and Kineosporia corallina sp. nov., two new coral-derived marine actinobacteria.</title>
        <authorList>
            <person name="Buangrab K."/>
            <person name="Sutthacheep M."/>
            <person name="Yeemin T."/>
            <person name="Harunari E."/>
            <person name="Igarashi Y."/>
            <person name="Sripreechasak P."/>
            <person name="Kanchanasin P."/>
            <person name="Tanasupawat S."/>
            <person name="Phongsopitanun W."/>
        </authorList>
    </citation>
    <scope>NUCLEOTIDE SEQUENCE</scope>
    <source>
        <strain evidence="2">JCM 31032</strain>
    </source>
</reference>
<dbReference type="Pfam" id="PF09851">
    <property type="entry name" value="SHOCT"/>
    <property type="match status" value="1"/>
</dbReference>
<keyword evidence="3" id="KW-1185">Reference proteome</keyword>
<dbReference type="RefSeq" id="WP_231448746.1">
    <property type="nucleotide sequence ID" value="NZ_JAJOMB010000025.1"/>
</dbReference>
<evidence type="ECO:0000313" key="3">
    <source>
        <dbReference type="Proteomes" id="UP001138997"/>
    </source>
</evidence>
<protein>
    <submittedName>
        <fullName evidence="2">SHOCT domain-containing protein</fullName>
    </submittedName>
</protein>
<evidence type="ECO:0000259" key="1">
    <source>
        <dbReference type="Pfam" id="PF09851"/>
    </source>
</evidence>
<comment type="caution">
    <text evidence="2">The sequence shown here is derived from an EMBL/GenBank/DDBJ whole genome shotgun (WGS) entry which is preliminary data.</text>
</comment>
<dbReference type="AlphaFoldDB" id="A0A9X1SXI4"/>
<gene>
    <name evidence="2" type="ORF">LR394_34030</name>
</gene>
<name>A0A9X1SXI4_9ACTN</name>
<dbReference type="InterPro" id="IPR018649">
    <property type="entry name" value="SHOCT"/>
</dbReference>